<dbReference type="Gene3D" id="1.10.533.10">
    <property type="entry name" value="Death Domain, Fas"/>
    <property type="match status" value="2"/>
</dbReference>
<dbReference type="SUPFAM" id="SSF47986">
    <property type="entry name" value="DEATH domain"/>
    <property type="match status" value="2"/>
</dbReference>
<feature type="domain" description="Death" evidence="2">
    <location>
        <begin position="137"/>
        <end position="210"/>
    </location>
</feature>
<dbReference type="Pfam" id="PF00531">
    <property type="entry name" value="Death"/>
    <property type="match status" value="1"/>
</dbReference>
<dbReference type="GO" id="GO:0006915">
    <property type="term" value="P:apoptotic process"/>
    <property type="evidence" value="ECO:0007669"/>
    <property type="project" value="UniProtKB-KW"/>
</dbReference>
<dbReference type="Pfam" id="PF01335">
    <property type="entry name" value="DED"/>
    <property type="match status" value="1"/>
</dbReference>
<proteinExistence type="evidence at transcript level"/>
<sequence>MVIWLSGRKVEMADVNQKQLRYRTMILYLSNMLRPEEVQAMKFLCKDLIKAAQRDKIKDFLELITILEERKEISSENIKFLLYLLTNATKGRRDVFDAVHEYQPQDETVDATPEYPAQRDYTNPELRQPIELLKRKLGRDWRFFVRYLGVDDVEIDNLADAYPRDVKEQIHRAIKIYLNEKRERSSKQDLIDACKNVKRMDLARKLEADDFN</sequence>
<dbReference type="InterPro" id="IPR001875">
    <property type="entry name" value="DED_dom"/>
</dbReference>
<protein>
    <submittedName>
        <fullName evidence="4">Fas-associated with death domain protein</fullName>
    </submittedName>
</protein>
<dbReference type="CDD" id="cd00045">
    <property type="entry name" value="DED"/>
    <property type="match status" value="1"/>
</dbReference>
<dbReference type="PANTHER" id="PTHR48169:SF7">
    <property type="entry name" value="CASPASE 10"/>
    <property type="match status" value="1"/>
</dbReference>
<evidence type="ECO:0000313" key="4">
    <source>
        <dbReference type="EMBL" id="AOW44266.1"/>
    </source>
</evidence>
<dbReference type="PROSITE" id="PS50017">
    <property type="entry name" value="DEATH_DOMAIN"/>
    <property type="match status" value="1"/>
</dbReference>
<keyword evidence="1" id="KW-0053">Apoptosis</keyword>
<dbReference type="AlphaFoldDB" id="A0A1D8QQR5"/>
<dbReference type="CDD" id="cd01670">
    <property type="entry name" value="Death"/>
    <property type="match status" value="1"/>
</dbReference>
<dbReference type="EMBL" id="KU896781">
    <property type="protein sequence ID" value="AOW44266.1"/>
    <property type="molecule type" value="mRNA"/>
</dbReference>
<evidence type="ECO:0000256" key="1">
    <source>
        <dbReference type="ARBA" id="ARBA00022703"/>
    </source>
</evidence>
<feature type="domain" description="DED" evidence="3">
    <location>
        <begin position="21"/>
        <end position="101"/>
    </location>
</feature>
<evidence type="ECO:0000259" key="3">
    <source>
        <dbReference type="PROSITE" id="PS50168"/>
    </source>
</evidence>
<dbReference type="SMART" id="SM00005">
    <property type="entry name" value="DEATH"/>
    <property type="match status" value="1"/>
</dbReference>
<dbReference type="GO" id="GO:0007165">
    <property type="term" value="P:signal transduction"/>
    <property type="evidence" value="ECO:0007669"/>
    <property type="project" value="InterPro"/>
</dbReference>
<organism evidence="4">
    <name type="scientific">Haliotis diversicolor</name>
    <name type="common">Abalone</name>
    <name type="synonym">Sulculus diversicolor</name>
    <dbReference type="NCBI Taxonomy" id="36095"/>
    <lineage>
        <taxon>Eukaryota</taxon>
        <taxon>Metazoa</taxon>
        <taxon>Spiralia</taxon>
        <taxon>Lophotrochozoa</taxon>
        <taxon>Mollusca</taxon>
        <taxon>Gastropoda</taxon>
        <taxon>Vetigastropoda</taxon>
        <taxon>Lepetellida</taxon>
        <taxon>Haliotoidea</taxon>
        <taxon>Haliotidae</taxon>
        <taxon>Haliotis</taxon>
    </lineage>
</organism>
<dbReference type="InterPro" id="IPR011029">
    <property type="entry name" value="DEATH-like_dom_sf"/>
</dbReference>
<evidence type="ECO:0000259" key="2">
    <source>
        <dbReference type="PROSITE" id="PS50017"/>
    </source>
</evidence>
<accession>A0A1D8QQR5</accession>
<dbReference type="GO" id="GO:0042981">
    <property type="term" value="P:regulation of apoptotic process"/>
    <property type="evidence" value="ECO:0007669"/>
    <property type="project" value="InterPro"/>
</dbReference>
<dbReference type="SMR" id="A0A1D8QQR5"/>
<name>A0A1D8QQR5_HALDV</name>
<reference evidence="4" key="1">
    <citation type="submission" date="2016-03" db="EMBL/GenBank/DDBJ databases">
        <title>Cloning and expression analysis of fadd gene from small abalone Haliotis diversicolor.</title>
        <authorList>
            <person name="Lin S."/>
            <person name="Wang G."/>
            <person name="Wang Y."/>
        </authorList>
    </citation>
    <scope>NUCLEOTIDE SEQUENCE</scope>
</reference>
<dbReference type="PANTHER" id="PTHR48169">
    <property type="entry name" value="DED DOMAIN-CONTAINING PROTEIN"/>
    <property type="match status" value="1"/>
</dbReference>
<dbReference type="PROSITE" id="PS50168">
    <property type="entry name" value="DED"/>
    <property type="match status" value="1"/>
</dbReference>
<dbReference type="SMART" id="SM00031">
    <property type="entry name" value="DED"/>
    <property type="match status" value="1"/>
</dbReference>
<dbReference type="InterPro" id="IPR000488">
    <property type="entry name" value="Death_dom"/>
</dbReference>